<dbReference type="PRINTS" id="PR00068">
    <property type="entry name" value="CUZNDISMTASE"/>
</dbReference>
<dbReference type="Pfam" id="PF00080">
    <property type="entry name" value="Sod_Cu"/>
    <property type="match status" value="1"/>
</dbReference>
<sequence>MKRWVFLFAIATLALVLSACGSSSETDSSSTQNETESTTGETNSENSENEESGSDESEEMSEELQVTLKNADGNEVATAILKEDDNGVEIDLNGTDLPEGTHGFHIHETGSCEAPDFKSAGGHFNPTNASHGTETEDGPHAGDLPNIEVSSDGMVQTTVNADMVTLKPEQDNSLLKEEGTALVIHAGADDKKSQPSGDAGERIACGVIGE</sequence>
<feature type="region of interest" description="Disordered" evidence="4">
    <location>
        <begin position="126"/>
        <end position="148"/>
    </location>
</feature>
<feature type="signal peptide" evidence="5">
    <location>
        <begin position="1"/>
        <end position="19"/>
    </location>
</feature>
<keyword evidence="3" id="KW-0560">Oxidoreductase</keyword>
<feature type="domain" description="Superoxide dismutase copper/zinc binding" evidence="6">
    <location>
        <begin position="82"/>
        <end position="208"/>
    </location>
</feature>
<protein>
    <recommendedName>
        <fullName evidence="3">Superoxide dismutase [Cu-Zn]</fullName>
        <ecNumber evidence="3">1.15.1.1</ecNumber>
    </recommendedName>
</protein>
<organism evidence="7 8">
    <name type="scientific">Halobacillus yeomjeoni</name>
    <dbReference type="NCBI Taxonomy" id="311194"/>
    <lineage>
        <taxon>Bacteria</taxon>
        <taxon>Bacillati</taxon>
        <taxon>Bacillota</taxon>
        <taxon>Bacilli</taxon>
        <taxon>Bacillales</taxon>
        <taxon>Bacillaceae</taxon>
        <taxon>Halobacillus</taxon>
    </lineage>
</organism>
<dbReference type="InterPro" id="IPR001424">
    <property type="entry name" value="SOD_Cu_Zn_dom"/>
</dbReference>
<keyword evidence="8" id="KW-1185">Reference proteome</keyword>
<dbReference type="CDD" id="cd00305">
    <property type="entry name" value="Cu-Zn_Superoxide_Dismutase"/>
    <property type="match status" value="1"/>
</dbReference>
<evidence type="ECO:0000256" key="3">
    <source>
        <dbReference type="RuleBase" id="RU000393"/>
    </source>
</evidence>
<comment type="cofactor">
    <cofactor evidence="3">
        <name>Cu cation</name>
        <dbReference type="ChEBI" id="CHEBI:23378"/>
    </cofactor>
    <text evidence="3">Binds 1 copper ion per subunit.</text>
</comment>
<comment type="function">
    <text evidence="2">Destroys radicals which are normally produced within the cells and which are toxic to biological systems. May play a role in favoring mycobacterial survival in phagocytes.</text>
</comment>
<evidence type="ECO:0000259" key="6">
    <source>
        <dbReference type="Pfam" id="PF00080"/>
    </source>
</evidence>
<dbReference type="PANTHER" id="PTHR10003">
    <property type="entry name" value="SUPEROXIDE DISMUTASE CU-ZN -RELATED"/>
    <property type="match status" value="1"/>
</dbReference>
<keyword evidence="3" id="KW-0479">Metal-binding</keyword>
<gene>
    <name evidence="7" type="ORF">H0267_13820</name>
</gene>
<comment type="cofactor">
    <cofactor evidence="3">
        <name>Zn(2+)</name>
        <dbReference type="ChEBI" id="CHEBI:29105"/>
    </cofactor>
    <text evidence="3">Binds 1 zinc ion per subunit.</text>
</comment>
<dbReference type="AlphaFoldDB" id="A0A931MWH1"/>
<dbReference type="GO" id="GO:0004784">
    <property type="term" value="F:superoxide dismutase activity"/>
    <property type="evidence" value="ECO:0007669"/>
    <property type="project" value="UniProtKB-EC"/>
</dbReference>
<evidence type="ECO:0000313" key="7">
    <source>
        <dbReference type="EMBL" id="MBH0231301.1"/>
    </source>
</evidence>
<feature type="chain" id="PRO_5039370174" description="Superoxide dismutase [Cu-Zn]" evidence="5">
    <location>
        <begin position="20"/>
        <end position="210"/>
    </location>
</feature>
<dbReference type="InterPro" id="IPR024134">
    <property type="entry name" value="SOD_Cu/Zn_/chaperone"/>
</dbReference>
<evidence type="ECO:0000256" key="2">
    <source>
        <dbReference type="ARBA" id="ARBA00024900"/>
    </source>
</evidence>
<comment type="similarity">
    <text evidence="1 3">Belongs to the Cu-Zn superoxide dismutase family.</text>
</comment>
<dbReference type="PROSITE" id="PS00087">
    <property type="entry name" value="SOD_CU_ZN_1"/>
    <property type="match status" value="1"/>
</dbReference>
<evidence type="ECO:0000256" key="5">
    <source>
        <dbReference type="SAM" id="SignalP"/>
    </source>
</evidence>
<feature type="region of interest" description="Disordered" evidence="4">
    <location>
        <begin position="187"/>
        <end position="210"/>
    </location>
</feature>
<dbReference type="Proteomes" id="UP000614490">
    <property type="component" value="Unassembled WGS sequence"/>
</dbReference>
<name>A0A931MWH1_9BACI</name>
<evidence type="ECO:0000313" key="8">
    <source>
        <dbReference type="Proteomes" id="UP000614490"/>
    </source>
</evidence>
<proteinExistence type="inferred from homology"/>
<accession>A0A931MWH1</accession>
<dbReference type="EC" id="1.15.1.1" evidence="3"/>
<comment type="caution">
    <text evidence="7">The sequence shown here is derived from an EMBL/GenBank/DDBJ whole genome shotgun (WGS) entry which is preliminary data.</text>
</comment>
<feature type="region of interest" description="Disordered" evidence="4">
    <location>
        <begin position="21"/>
        <end position="72"/>
    </location>
</feature>
<dbReference type="GO" id="GO:0005507">
    <property type="term" value="F:copper ion binding"/>
    <property type="evidence" value="ECO:0007669"/>
    <property type="project" value="InterPro"/>
</dbReference>
<dbReference type="InterPro" id="IPR036423">
    <property type="entry name" value="SOD-like_Cu/Zn_dom_sf"/>
</dbReference>
<dbReference type="SUPFAM" id="SSF49329">
    <property type="entry name" value="Cu,Zn superoxide dismutase-like"/>
    <property type="match status" value="1"/>
</dbReference>
<evidence type="ECO:0000256" key="1">
    <source>
        <dbReference type="ARBA" id="ARBA00010457"/>
    </source>
</evidence>
<dbReference type="EMBL" id="JADZSC010000003">
    <property type="protein sequence ID" value="MBH0231301.1"/>
    <property type="molecule type" value="Genomic_DNA"/>
</dbReference>
<evidence type="ECO:0000256" key="4">
    <source>
        <dbReference type="SAM" id="MobiDB-lite"/>
    </source>
</evidence>
<feature type="compositionally biased region" description="Low complexity" evidence="4">
    <location>
        <begin position="22"/>
        <end position="46"/>
    </location>
</feature>
<dbReference type="Gene3D" id="2.60.40.200">
    <property type="entry name" value="Superoxide dismutase, copper/zinc binding domain"/>
    <property type="match status" value="1"/>
</dbReference>
<feature type="compositionally biased region" description="Acidic residues" evidence="4">
    <location>
        <begin position="47"/>
        <end position="62"/>
    </location>
</feature>
<dbReference type="PROSITE" id="PS51257">
    <property type="entry name" value="PROKAR_LIPOPROTEIN"/>
    <property type="match status" value="1"/>
</dbReference>
<keyword evidence="3" id="KW-0862">Zinc</keyword>
<keyword evidence="3" id="KW-0186">Copper</keyword>
<reference evidence="7 8" key="1">
    <citation type="journal article" date="2005" name="Int. J. Syst. Evol. Microbiol.">
        <title>Halobacillus yeomjeoni sp. nov., isolated from a marine solar saltern in Korea.</title>
        <authorList>
            <person name="Yoon J.H."/>
            <person name="Kang S.J."/>
            <person name="Lee C.H."/>
            <person name="Oh H.W."/>
            <person name="Oh T.K."/>
        </authorList>
    </citation>
    <scope>NUCLEOTIDE SEQUENCE [LARGE SCALE GENOMIC DNA]</scope>
    <source>
        <strain evidence="7 8">KCTC 3957</strain>
    </source>
</reference>
<comment type="catalytic activity">
    <reaction evidence="3">
        <text>2 superoxide + 2 H(+) = H2O2 + O2</text>
        <dbReference type="Rhea" id="RHEA:20696"/>
        <dbReference type="ChEBI" id="CHEBI:15378"/>
        <dbReference type="ChEBI" id="CHEBI:15379"/>
        <dbReference type="ChEBI" id="CHEBI:16240"/>
        <dbReference type="ChEBI" id="CHEBI:18421"/>
        <dbReference type="EC" id="1.15.1.1"/>
    </reaction>
</comment>
<dbReference type="InterPro" id="IPR018152">
    <property type="entry name" value="SOD_Cu/Zn_BS"/>
</dbReference>
<keyword evidence="5" id="KW-0732">Signal</keyword>
<dbReference type="RefSeq" id="WP_197317931.1">
    <property type="nucleotide sequence ID" value="NZ_JADZSC010000003.1"/>
</dbReference>
<dbReference type="PROSITE" id="PS00332">
    <property type="entry name" value="SOD_CU_ZN_2"/>
    <property type="match status" value="1"/>
</dbReference>